<dbReference type="EMBL" id="KV454409">
    <property type="protein sequence ID" value="ODQ65599.1"/>
    <property type="molecule type" value="Genomic_DNA"/>
</dbReference>
<protein>
    <recommendedName>
        <fullName evidence="5">Flo11 domain-containing protein</fullName>
    </recommendedName>
</protein>
<evidence type="ECO:0008006" key="5">
    <source>
        <dbReference type="Google" id="ProtNLM"/>
    </source>
</evidence>
<evidence type="ECO:0000256" key="1">
    <source>
        <dbReference type="SAM" id="MobiDB-lite"/>
    </source>
</evidence>
<keyword evidence="2" id="KW-0732">Signal</keyword>
<name>A0A1E3PJJ5_9ASCO</name>
<keyword evidence="4" id="KW-1185">Reference proteome</keyword>
<evidence type="ECO:0000313" key="4">
    <source>
        <dbReference type="Proteomes" id="UP000095009"/>
    </source>
</evidence>
<evidence type="ECO:0000313" key="3">
    <source>
        <dbReference type="EMBL" id="ODQ65599.1"/>
    </source>
</evidence>
<evidence type="ECO:0000256" key="2">
    <source>
        <dbReference type="SAM" id="SignalP"/>
    </source>
</evidence>
<feature type="non-terminal residue" evidence="3">
    <location>
        <position position="199"/>
    </location>
</feature>
<feature type="compositionally biased region" description="Low complexity" evidence="1">
    <location>
        <begin position="179"/>
        <end position="199"/>
    </location>
</feature>
<gene>
    <name evidence="3" type="ORF">NADFUDRAFT_50884</name>
</gene>
<accession>A0A1E3PJJ5</accession>
<organism evidence="3 4">
    <name type="scientific">Nadsonia fulvescens var. elongata DSM 6958</name>
    <dbReference type="NCBI Taxonomy" id="857566"/>
    <lineage>
        <taxon>Eukaryota</taxon>
        <taxon>Fungi</taxon>
        <taxon>Dikarya</taxon>
        <taxon>Ascomycota</taxon>
        <taxon>Saccharomycotina</taxon>
        <taxon>Dipodascomycetes</taxon>
        <taxon>Dipodascales</taxon>
        <taxon>Dipodascales incertae sedis</taxon>
        <taxon>Nadsonia</taxon>
    </lineage>
</organism>
<proteinExistence type="predicted"/>
<dbReference type="Proteomes" id="UP000095009">
    <property type="component" value="Unassembled WGS sequence"/>
</dbReference>
<dbReference type="AlphaFoldDB" id="A0A1E3PJJ5"/>
<sequence length="199" mass="21862">MVSFKKFAVSVLGLTTALASAERVCRNRKINDPINDKYISNGGNVTALSVYENDDGTYSMTYRFEIKSQYDANELFAIDLTIPDDISLYYRDPETYEETGGPQSQWYDFEYTFDDVPVLQKNGKTCVKKAARIEFASNSCYKTESCAAADERGNDQVTRIYNAAGYCFDVEEVCEGTDSSPSAPGSSAPASLAPVSSAP</sequence>
<feature type="chain" id="PRO_5009133867" description="Flo11 domain-containing protein" evidence="2">
    <location>
        <begin position="22"/>
        <end position="199"/>
    </location>
</feature>
<feature type="region of interest" description="Disordered" evidence="1">
    <location>
        <begin position="174"/>
        <end position="199"/>
    </location>
</feature>
<feature type="signal peptide" evidence="2">
    <location>
        <begin position="1"/>
        <end position="21"/>
    </location>
</feature>
<reference evidence="3 4" key="1">
    <citation type="journal article" date="2016" name="Proc. Natl. Acad. Sci. U.S.A.">
        <title>Comparative genomics of biotechnologically important yeasts.</title>
        <authorList>
            <person name="Riley R."/>
            <person name="Haridas S."/>
            <person name="Wolfe K.H."/>
            <person name="Lopes M.R."/>
            <person name="Hittinger C.T."/>
            <person name="Goeker M."/>
            <person name="Salamov A.A."/>
            <person name="Wisecaver J.H."/>
            <person name="Long T.M."/>
            <person name="Calvey C.H."/>
            <person name="Aerts A.L."/>
            <person name="Barry K.W."/>
            <person name="Choi C."/>
            <person name="Clum A."/>
            <person name="Coughlan A.Y."/>
            <person name="Deshpande S."/>
            <person name="Douglass A.P."/>
            <person name="Hanson S.J."/>
            <person name="Klenk H.-P."/>
            <person name="LaButti K.M."/>
            <person name="Lapidus A."/>
            <person name="Lindquist E.A."/>
            <person name="Lipzen A.M."/>
            <person name="Meier-Kolthoff J.P."/>
            <person name="Ohm R.A."/>
            <person name="Otillar R.P."/>
            <person name="Pangilinan J.L."/>
            <person name="Peng Y."/>
            <person name="Rokas A."/>
            <person name="Rosa C.A."/>
            <person name="Scheuner C."/>
            <person name="Sibirny A.A."/>
            <person name="Slot J.C."/>
            <person name="Stielow J.B."/>
            <person name="Sun H."/>
            <person name="Kurtzman C.P."/>
            <person name="Blackwell M."/>
            <person name="Grigoriev I.V."/>
            <person name="Jeffries T.W."/>
        </authorList>
    </citation>
    <scope>NUCLEOTIDE SEQUENCE [LARGE SCALE GENOMIC DNA]</scope>
    <source>
        <strain evidence="3 4">DSM 6958</strain>
    </source>
</reference>